<sequence>MIKVITNEEGFQIKTENFKLLNKFGQAGDTFPKHNHEGYNIVFTVLAGEIEATMNSTDVYHLQPGQILSFNGSEYISFKFLKDGHITVTLIKE</sequence>
<dbReference type="Gene3D" id="2.60.120.10">
    <property type="entry name" value="Jelly Rolls"/>
    <property type="match status" value="1"/>
</dbReference>
<evidence type="ECO:0000313" key="2">
    <source>
        <dbReference type="EMBL" id="GAA5414882.1"/>
    </source>
</evidence>
<dbReference type="Proteomes" id="UP001449582">
    <property type="component" value="Unassembled WGS sequence"/>
</dbReference>
<evidence type="ECO:0000259" key="1">
    <source>
        <dbReference type="Pfam" id="PF07883"/>
    </source>
</evidence>
<reference evidence="2" key="1">
    <citation type="submission" date="2024-02" db="EMBL/GenBank/DDBJ databases">
        <title>Draft genome sequence of new strains in genus Ureaplasma.</title>
        <authorList>
            <person name="Nakajima Y."/>
            <person name="Segawa T."/>
        </authorList>
    </citation>
    <scope>NUCLEOTIDE SEQUENCE [LARGE SCALE GENOMIC DNA]</scope>
    <source>
        <strain evidence="2">OM1</strain>
    </source>
</reference>
<dbReference type="Pfam" id="PF07883">
    <property type="entry name" value="Cupin_2"/>
    <property type="match status" value="1"/>
</dbReference>
<comment type="caution">
    <text evidence="2">The sequence shown here is derived from an EMBL/GenBank/DDBJ whole genome shotgun (WGS) entry which is preliminary data.</text>
</comment>
<dbReference type="InterPro" id="IPR011051">
    <property type="entry name" value="RmlC_Cupin_sf"/>
</dbReference>
<evidence type="ECO:0000313" key="3">
    <source>
        <dbReference type="Proteomes" id="UP001449582"/>
    </source>
</evidence>
<dbReference type="InterPro" id="IPR014710">
    <property type="entry name" value="RmlC-like_jellyroll"/>
</dbReference>
<keyword evidence="3" id="KW-1185">Reference proteome</keyword>
<feature type="domain" description="Cupin type-2" evidence="1">
    <location>
        <begin position="27"/>
        <end position="73"/>
    </location>
</feature>
<proteinExistence type="predicted"/>
<accession>A0ABP9U9L5</accession>
<dbReference type="RefSeq" id="WP_353290042.1">
    <property type="nucleotide sequence ID" value="NZ_BAABQM010000004.1"/>
</dbReference>
<gene>
    <name evidence="2" type="ORF">UREOM_5930</name>
</gene>
<dbReference type="EMBL" id="BAABQM010000004">
    <property type="protein sequence ID" value="GAA5414882.1"/>
    <property type="molecule type" value="Genomic_DNA"/>
</dbReference>
<dbReference type="SUPFAM" id="SSF51182">
    <property type="entry name" value="RmlC-like cupins"/>
    <property type="match status" value="1"/>
</dbReference>
<name>A0ABP9U9L5_9BACT</name>
<protein>
    <recommendedName>
        <fullName evidence="1">Cupin type-2 domain-containing protein</fullName>
    </recommendedName>
</protein>
<dbReference type="InterPro" id="IPR013096">
    <property type="entry name" value="Cupin_2"/>
</dbReference>
<organism evidence="2 3">
    <name type="scientific">Ureaplasma ceti</name>
    <dbReference type="NCBI Taxonomy" id="3119530"/>
    <lineage>
        <taxon>Bacteria</taxon>
        <taxon>Bacillati</taxon>
        <taxon>Mycoplasmatota</taxon>
        <taxon>Mycoplasmoidales</taxon>
        <taxon>Mycoplasmoidaceae</taxon>
        <taxon>Ureaplasma</taxon>
    </lineage>
</organism>